<evidence type="ECO:0000313" key="3">
    <source>
        <dbReference type="EMBL" id="GMF25014.1"/>
    </source>
</evidence>
<evidence type="ECO:0000256" key="1">
    <source>
        <dbReference type="SAM" id="MobiDB-lite"/>
    </source>
</evidence>
<dbReference type="SUPFAM" id="SSF56672">
    <property type="entry name" value="DNA/RNA polymerases"/>
    <property type="match status" value="1"/>
</dbReference>
<dbReference type="PANTHER" id="PTHR33206:SF1">
    <property type="entry name" value="DNA-DIRECTED DNA POLYMERASE"/>
    <property type="match status" value="1"/>
</dbReference>
<dbReference type="AlphaFoldDB" id="A0A9W6TYF4"/>
<evidence type="ECO:0000313" key="4">
    <source>
        <dbReference type="Proteomes" id="UP001165083"/>
    </source>
</evidence>
<dbReference type="InterPro" id="IPR012337">
    <property type="entry name" value="RNaseH-like_sf"/>
</dbReference>
<dbReference type="Proteomes" id="UP001165083">
    <property type="component" value="Unassembled WGS sequence"/>
</dbReference>
<dbReference type="PANTHER" id="PTHR33206">
    <property type="entry name" value="PROTEIN CBG10425"/>
    <property type="match status" value="1"/>
</dbReference>
<name>A0A9W6TYF4_9STRA</name>
<dbReference type="PROSITE" id="PS50994">
    <property type="entry name" value="INTEGRASE"/>
    <property type="match status" value="1"/>
</dbReference>
<dbReference type="InterPro" id="IPR043502">
    <property type="entry name" value="DNA/RNA_pol_sf"/>
</dbReference>
<protein>
    <submittedName>
        <fullName evidence="3">Unnamed protein product</fullName>
    </submittedName>
</protein>
<keyword evidence="4" id="KW-1185">Reference proteome</keyword>
<evidence type="ECO:0000259" key="2">
    <source>
        <dbReference type="PROSITE" id="PS50994"/>
    </source>
</evidence>
<dbReference type="Gene3D" id="3.30.420.10">
    <property type="entry name" value="Ribonuclease H-like superfamily/Ribonuclease H"/>
    <property type="match status" value="1"/>
</dbReference>
<dbReference type="OrthoDB" id="102977at2759"/>
<dbReference type="SUPFAM" id="SSF53098">
    <property type="entry name" value="Ribonuclease H-like"/>
    <property type="match status" value="1"/>
</dbReference>
<proteinExistence type="predicted"/>
<dbReference type="InterPro" id="IPR036397">
    <property type="entry name" value="RNaseH_sf"/>
</dbReference>
<accession>A0A9W6TYF4</accession>
<dbReference type="EMBL" id="BSXW01000539">
    <property type="protein sequence ID" value="GMF25014.1"/>
    <property type="molecule type" value="Genomic_DNA"/>
</dbReference>
<sequence>MFAYELEGLKRLNIQAIKWGSTTVLRCVQYNVSTETLKKHLSPDYKTDPKYRFYNGNHLESHLYEGVEATAFYDKLENVLSTQASAFKVNVALGYELVSKTDPDDTRYFYPNLASTSVFNKPVAINSKADIRKKVISKIRSMKLADKLNYPSSEYKPKAITAFKIFIYHRDHALGDSEAVIPKIIRENKHVINFPKANNKCVFHCIAWHTFQSPKKNPRRIQAQVKEAFKRYCSFKGIKYTLSLFRSFKPVDLLQLDEVEDCFQLSINVYSMDVASGNVECIHRSDKGYEAMDILSHENHALYIKSIDMPQSKYQCPKCEMVFVNGERLKYHNKNQCELVNIESFPAEPTIYKPAPDAIRSLPTKYSISVANQYIDHFIVYDFEATLKPTATQHGENTVFTNEHIPVSVSVADSLTEEVRCFVNDDPKMLLMDMFKYIGDVSGKIQQYNVDKYKSLLQKIINAHGLTGMEVQGANLGKKYKMSDVESWIREGNDLFAIIGTDNIKSVIKNPSYMCIATSNMKILDISNYVPAGTSYDKYLTTYLGGCKCDDKIRCVCGVGKGIFPYEYITAFNVLNQTTIPPKSAFDSKLGGTSITDDGYERVKFVWGYYGMKSMNDLLVWYNKLDVVPFIKAIKARRELFMRFDLDMFADGVSLPGISEKLFIRPASTISNIRIRHLLTHSNFQLSVWAATRVRMLRQREFGMTLDHLDTLLQKQKYLCGLCYCLLTADTASAGRINNKLEHIDGNILVSFVSSATPPMPCGRLTTIEAYNGIVDDIVADKIFGFLECDIQTPDYFEDYFSEMTPIFKSTLIDCADESVIGHHMYKYNEARKQSRAKPARKLIGSYFGEKILKYAPLLIWYLSHGLEITKTYCFIKASSHKAFNPFTEAVSNARREGDVDKSKAMTAEIMKLVGNSALGRSGMDMNKHKEVKYESNDKAIKSNIEHFTFHGLEELNDSCEITMKKRRLNNKNPIHLSIAIYPLAKLRMLQFYYDCIDFYFNRSDFQYQDMDTDSGYIAFSCDNPFKECIKPKLRDHFDEHKYEWFPRDYNAEVAKFDRRTPGLFKEGWRGDAMVSFFSKNYICYLPDEEHKVKVSAKGIQQGRRHNIDVLNPDGFETVKRSILTAININSRLGYAKLLLNKTAETVLAALKAFVQHHTVDILTSDNGSEFINSQAQEFFQTKKIEHYNNEPSTTTTNPVITEPWVKSSDSIGP</sequence>
<gene>
    <name evidence="3" type="ORF">Plil01_001029300</name>
</gene>
<feature type="region of interest" description="Disordered" evidence="1">
    <location>
        <begin position="1190"/>
        <end position="1214"/>
    </location>
</feature>
<dbReference type="GO" id="GO:0003676">
    <property type="term" value="F:nucleic acid binding"/>
    <property type="evidence" value="ECO:0007669"/>
    <property type="project" value="InterPro"/>
</dbReference>
<comment type="caution">
    <text evidence="3">The sequence shown here is derived from an EMBL/GenBank/DDBJ whole genome shotgun (WGS) entry which is preliminary data.</text>
</comment>
<dbReference type="GO" id="GO:0015074">
    <property type="term" value="P:DNA integration"/>
    <property type="evidence" value="ECO:0007669"/>
    <property type="project" value="InterPro"/>
</dbReference>
<feature type="compositionally biased region" description="Polar residues" evidence="1">
    <location>
        <begin position="1190"/>
        <end position="1200"/>
    </location>
</feature>
<organism evidence="3 4">
    <name type="scientific">Phytophthora lilii</name>
    <dbReference type="NCBI Taxonomy" id="2077276"/>
    <lineage>
        <taxon>Eukaryota</taxon>
        <taxon>Sar</taxon>
        <taxon>Stramenopiles</taxon>
        <taxon>Oomycota</taxon>
        <taxon>Peronosporomycetes</taxon>
        <taxon>Peronosporales</taxon>
        <taxon>Peronosporaceae</taxon>
        <taxon>Phytophthora</taxon>
    </lineage>
</organism>
<dbReference type="InterPro" id="IPR001584">
    <property type="entry name" value="Integrase_cat-core"/>
</dbReference>
<reference evidence="3" key="1">
    <citation type="submission" date="2023-04" db="EMBL/GenBank/DDBJ databases">
        <title>Phytophthora lilii NBRC 32176.</title>
        <authorList>
            <person name="Ichikawa N."/>
            <person name="Sato H."/>
            <person name="Tonouchi N."/>
        </authorList>
    </citation>
    <scope>NUCLEOTIDE SEQUENCE</scope>
    <source>
        <strain evidence="3">NBRC 32176</strain>
    </source>
</reference>
<feature type="domain" description="Integrase catalytic" evidence="2">
    <location>
        <begin position="1098"/>
        <end position="1201"/>
    </location>
</feature>